<keyword evidence="2" id="KW-1185">Reference proteome</keyword>
<comment type="caution">
    <text evidence="1">The sequence shown here is derived from an EMBL/GenBank/DDBJ whole genome shotgun (WGS) entry which is preliminary data.</text>
</comment>
<dbReference type="RefSeq" id="WP_202721053.1">
    <property type="nucleotide sequence ID" value="NZ_BPEX01000002.1"/>
</dbReference>
<sequence length="126" mass="14357">MTNSFYVSNKHMDNYISPTELFWHAVELEKFESVSIEDQVIEKCLQAKFLNTSDLAEKTPKLAWIKQVTAHAADAFKLESIANDDGQLTLSIHNLKKIKAHRDEQVNDILELLAKRIVSAAPDYKV</sequence>
<reference evidence="1 2" key="1">
    <citation type="submission" date="2021-01" db="EMBL/GenBank/DDBJ databases">
        <title>Genome sequence of Shewanella schlegeliana JCM 11561.</title>
        <authorList>
            <person name="Zhang H."/>
            <person name="Li C."/>
        </authorList>
    </citation>
    <scope>NUCLEOTIDE SEQUENCE [LARGE SCALE GENOMIC DNA]</scope>
    <source>
        <strain evidence="1 2">JCM 11561</strain>
    </source>
</reference>
<accession>A0ABS1SWC1</accession>
<organism evidence="1 2">
    <name type="scientific">Shewanella schlegeliana</name>
    <dbReference type="NCBI Taxonomy" id="190308"/>
    <lineage>
        <taxon>Bacteria</taxon>
        <taxon>Pseudomonadati</taxon>
        <taxon>Pseudomonadota</taxon>
        <taxon>Gammaproteobacteria</taxon>
        <taxon>Alteromonadales</taxon>
        <taxon>Shewanellaceae</taxon>
        <taxon>Shewanella</taxon>
    </lineage>
</organism>
<name>A0ABS1SWC1_9GAMM</name>
<evidence type="ECO:0000313" key="2">
    <source>
        <dbReference type="Proteomes" id="UP000604898"/>
    </source>
</evidence>
<proteinExistence type="predicted"/>
<evidence type="ECO:0000313" key="1">
    <source>
        <dbReference type="EMBL" id="MBL4912818.1"/>
    </source>
</evidence>
<dbReference type="EMBL" id="JAESVD010000003">
    <property type="protein sequence ID" value="MBL4912818.1"/>
    <property type="molecule type" value="Genomic_DNA"/>
</dbReference>
<dbReference type="Proteomes" id="UP000604898">
    <property type="component" value="Unassembled WGS sequence"/>
</dbReference>
<protein>
    <submittedName>
        <fullName evidence="1">Uncharacterized protein</fullName>
    </submittedName>
</protein>
<gene>
    <name evidence="1" type="ORF">JMA39_06670</name>
</gene>